<evidence type="ECO:0000313" key="1">
    <source>
        <dbReference type="EMBL" id="CAH0373230.1"/>
    </source>
</evidence>
<organism evidence="1 2">
    <name type="scientific">Pelagomonas calceolata</name>
    <dbReference type="NCBI Taxonomy" id="35677"/>
    <lineage>
        <taxon>Eukaryota</taxon>
        <taxon>Sar</taxon>
        <taxon>Stramenopiles</taxon>
        <taxon>Ochrophyta</taxon>
        <taxon>Pelagophyceae</taxon>
        <taxon>Pelagomonadales</taxon>
        <taxon>Pelagomonadaceae</taxon>
        <taxon>Pelagomonas</taxon>
    </lineage>
</organism>
<dbReference type="EMBL" id="CAKKNE010000004">
    <property type="protein sequence ID" value="CAH0373230.1"/>
    <property type="molecule type" value="Genomic_DNA"/>
</dbReference>
<feature type="non-terminal residue" evidence="1">
    <location>
        <position position="181"/>
    </location>
</feature>
<reference evidence="1" key="1">
    <citation type="submission" date="2021-11" db="EMBL/GenBank/DDBJ databases">
        <authorList>
            <consortium name="Genoscope - CEA"/>
            <person name="William W."/>
        </authorList>
    </citation>
    <scope>NUCLEOTIDE SEQUENCE</scope>
</reference>
<evidence type="ECO:0000313" key="2">
    <source>
        <dbReference type="Proteomes" id="UP000789595"/>
    </source>
</evidence>
<comment type="caution">
    <text evidence="1">The sequence shown here is derived from an EMBL/GenBank/DDBJ whole genome shotgun (WGS) entry which is preliminary data.</text>
</comment>
<dbReference type="Proteomes" id="UP000789595">
    <property type="component" value="Unassembled WGS sequence"/>
</dbReference>
<dbReference type="AlphaFoldDB" id="A0A8J2WMD1"/>
<protein>
    <submittedName>
        <fullName evidence="1">Uncharacterized protein</fullName>
    </submittedName>
</protein>
<proteinExistence type="predicted"/>
<name>A0A8J2WMD1_9STRA</name>
<sequence>LLQLTLLPAAALELVLPGAQRRLLVEGDRGKIRLRDLAADVPAAVQIVEVAVVRAPVDDRRDLRHGAARHLTVVAAVGVLEHELKLVRVFPVARHVIRRDDVADGRRQFVGPGVVRVHPPILASDAGEHLVFHGLAGGIKPHGRARPGVNDRIRLGTYIEPALDGRRPARYVHERGEELHC</sequence>
<gene>
    <name evidence="1" type="ORF">PECAL_4P04110</name>
</gene>
<keyword evidence="2" id="KW-1185">Reference proteome</keyword>
<accession>A0A8J2WMD1</accession>